<proteinExistence type="predicted"/>
<organism evidence="1">
    <name type="scientific">marine metagenome</name>
    <dbReference type="NCBI Taxonomy" id="408172"/>
    <lineage>
        <taxon>unclassified sequences</taxon>
        <taxon>metagenomes</taxon>
        <taxon>ecological metagenomes</taxon>
    </lineage>
</organism>
<feature type="non-terminal residue" evidence="1">
    <location>
        <position position="40"/>
    </location>
</feature>
<protein>
    <submittedName>
        <fullName evidence="1">Uncharacterized protein</fullName>
    </submittedName>
</protein>
<evidence type="ECO:0000313" key="1">
    <source>
        <dbReference type="EMBL" id="SVA63837.1"/>
    </source>
</evidence>
<dbReference type="AlphaFoldDB" id="A0A381XI21"/>
<reference evidence="1" key="1">
    <citation type="submission" date="2018-05" db="EMBL/GenBank/DDBJ databases">
        <authorList>
            <person name="Lanie J.A."/>
            <person name="Ng W.-L."/>
            <person name="Kazmierczak K.M."/>
            <person name="Andrzejewski T.M."/>
            <person name="Davidsen T.M."/>
            <person name="Wayne K.J."/>
            <person name="Tettelin H."/>
            <person name="Glass J.I."/>
            <person name="Rusch D."/>
            <person name="Podicherti R."/>
            <person name="Tsui H.-C.T."/>
            <person name="Winkler M.E."/>
        </authorList>
    </citation>
    <scope>NUCLEOTIDE SEQUENCE</scope>
</reference>
<accession>A0A381XI21</accession>
<gene>
    <name evidence="1" type="ORF">METZ01_LOCUS116691</name>
</gene>
<dbReference type="EMBL" id="UINC01015096">
    <property type="protein sequence ID" value="SVA63837.1"/>
    <property type="molecule type" value="Genomic_DNA"/>
</dbReference>
<name>A0A381XI21_9ZZZZ</name>
<sequence length="40" mass="4313">MNSWSRKVSTALGLAMWVSVAFMGSATLRAGSTEPFIYST</sequence>